<dbReference type="Proteomes" id="UP000033452">
    <property type="component" value="Unassembled WGS sequence"/>
</dbReference>
<proteinExistence type="predicted"/>
<evidence type="ECO:0000313" key="3">
    <source>
        <dbReference type="Proteomes" id="UP000033452"/>
    </source>
</evidence>
<reference evidence="2 3" key="1">
    <citation type="journal article" date="2015" name="BMC Genomics">
        <title>Genome mining reveals unlocked bioactive potential of marine Gram-negative bacteria.</title>
        <authorList>
            <person name="Machado H."/>
            <person name="Sonnenschein E.C."/>
            <person name="Melchiorsen J."/>
            <person name="Gram L."/>
        </authorList>
    </citation>
    <scope>NUCLEOTIDE SEQUENCE [LARGE SCALE GENOMIC DNA]</scope>
    <source>
        <strain evidence="2 3">S2471</strain>
    </source>
</reference>
<sequence>MSIELQVILLNVIILCLAYFVIYPRYAGSDLKKVSIQDLIATLVSLAIVGSVYYGSGLAFSLVLFEVNWAWFTVITFTLIELPLCYWYAKRHGVKFPE</sequence>
<keyword evidence="3" id="KW-1185">Reference proteome</keyword>
<comment type="caution">
    <text evidence="2">The sequence shown here is derived from an EMBL/GenBank/DDBJ whole genome shotgun (WGS) entry which is preliminary data.</text>
</comment>
<gene>
    <name evidence="2" type="ORF">TW77_19195</name>
</gene>
<feature type="transmembrane region" description="Helical" evidence="1">
    <location>
        <begin position="69"/>
        <end position="89"/>
    </location>
</feature>
<evidence type="ECO:0000256" key="1">
    <source>
        <dbReference type="SAM" id="Phobius"/>
    </source>
</evidence>
<dbReference type="EMBL" id="JXYA01000049">
    <property type="protein sequence ID" value="KJZ06453.1"/>
    <property type="molecule type" value="Genomic_DNA"/>
</dbReference>
<keyword evidence="1" id="KW-1133">Transmembrane helix</keyword>
<keyword evidence="1" id="KW-0812">Transmembrane</keyword>
<dbReference type="RefSeq" id="WP_046006594.1">
    <property type="nucleotide sequence ID" value="NZ_JXYA01000049.1"/>
</dbReference>
<feature type="transmembrane region" description="Helical" evidence="1">
    <location>
        <begin position="39"/>
        <end position="63"/>
    </location>
</feature>
<evidence type="ECO:0000313" key="2">
    <source>
        <dbReference type="EMBL" id="KJZ06453.1"/>
    </source>
</evidence>
<dbReference type="AlphaFoldDB" id="A0A0F4QFG3"/>
<keyword evidence="1" id="KW-0472">Membrane</keyword>
<feature type="transmembrane region" description="Helical" evidence="1">
    <location>
        <begin position="6"/>
        <end position="27"/>
    </location>
</feature>
<protein>
    <submittedName>
        <fullName evidence="2">Uncharacterized protein</fullName>
    </submittedName>
</protein>
<accession>A0A0F4QFG3</accession>
<name>A0A0F4QFG3_9GAMM</name>
<dbReference type="OrthoDB" id="7063456at2"/>
<organism evidence="2 3">
    <name type="scientific">Pseudoalteromonas rubra</name>
    <dbReference type="NCBI Taxonomy" id="43658"/>
    <lineage>
        <taxon>Bacteria</taxon>
        <taxon>Pseudomonadati</taxon>
        <taxon>Pseudomonadota</taxon>
        <taxon>Gammaproteobacteria</taxon>
        <taxon>Alteromonadales</taxon>
        <taxon>Pseudoalteromonadaceae</taxon>
        <taxon>Pseudoalteromonas</taxon>
    </lineage>
</organism>
<dbReference type="PATRIC" id="fig|43658.5.peg.4054"/>